<name>A0A8C3XQ96_CHESE</name>
<dbReference type="Pfam" id="PF13445">
    <property type="entry name" value="zf-RING_UBOX"/>
    <property type="match status" value="1"/>
</dbReference>
<keyword evidence="3" id="KW-0862">Zinc</keyword>
<evidence type="ECO:0000313" key="6">
    <source>
        <dbReference type="Ensembl" id="ENSCSRP00000016164.1"/>
    </source>
</evidence>
<evidence type="ECO:0000259" key="5">
    <source>
        <dbReference type="PROSITE" id="PS50089"/>
    </source>
</evidence>
<feature type="domain" description="RING-type" evidence="5">
    <location>
        <begin position="39"/>
        <end position="65"/>
    </location>
</feature>
<keyword evidence="1" id="KW-0479">Metal-binding</keyword>
<evidence type="ECO:0000256" key="4">
    <source>
        <dbReference type="PROSITE-ProRule" id="PRU00175"/>
    </source>
</evidence>
<accession>A0A8C3XQ96</accession>
<keyword evidence="2 4" id="KW-0863">Zinc-finger</keyword>
<dbReference type="Proteomes" id="UP000694403">
    <property type="component" value="Unplaced"/>
</dbReference>
<dbReference type="InterPro" id="IPR013083">
    <property type="entry name" value="Znf_RING/FYVE/PHD"/>
</dbReference>
<keyword evidence="7" id="KW-1185">Reference proteome</keyword>
<dbReference type="PROSITE" id="PS00518">
    <property type="entry name" value="ZF_RING_1"/>
    <property type="match status" value="1"/>
</dbReference>
<evidence type="ECO:0000256" key="2">
    <source>
        <dbReference type="ARBA" id="ARBA00022771"/>
    </source>
</evidence>
<dbReference type="InterPro" id="IPR001841">
    <property type="entry name" value="Znf_RING"/>
</dbReference>
<dbReference type="GO" id="GO:0008270">
    <property type="term" value="F:zinc ion binding"/>
    <property type="evidence" value="ECO:0007669"/>
    <property type="project" value="UniProtKB-KW"/>
</dbReference>
<dbReference type="Ensembl" id="ENSCSRT00000016874.1">
    <property type="protein sequence ID" value="ENSCSRP00000016164.1"/>
    <property type="gene ID" value="ENSCSRG00000012336.1"/>
</dbReference>
<dbReference type="PANTHER" id="PTHR25465">
    <property type="entry name" value="B-BOX DOMAIN CONTAINING"/>
    <property type="match status" value="1"/>
</dbReference>
<reference evidence="6" key="2">
    <citation type="submission" date="2025-09" db="UniProtKB">
        <authorList>
            <consortium name="Ensembl"/>
        </authorList>
    </citation>
    <scope>IDENTIFICATION</scope>
</reference>
<dbReference type="PROSITE" id="PS50089">
    <property type="entry name" value="ZF_RING_2"/>
    <property type="match status" value="1"/>
</dbReference>
<evidence type="ECO:0000313" key="7">
    <source>
        <dbReference type="Proteomes" id="UP000694403"/>
    </source>
</evidence>
<dbReference type="SUPFAM" id="SSF57850">
    <property type="entry name" value="RING/U-box"/>
    <property type="match status" value="1"/>
</dbReference>
<dbReference type="AlphaFoldDB" id="A0A8C3XQ96"/>
<dbReference type="InterPro" id="IPR017907">
    <property type="entry name" value="Znf_RING_CS"/>
</dbReference>
<reference evidence="6" key="1">
    <citation type="submission" date="2025-08" db="UniProtKB">
        <authorList>
            <consortium name="Ensembl"/>
        </authorList>
    </citation>
    <scope>IDENTIFICATION</scope>
</reference>
<evidence type="ECO:0000256" key="3">
    <source>
        <dbReference type="ARBA" id="ARBA00022833"/>
    </source>
</evidence>
<dbReference type="PANTHER" id="PTHR25465:SF14">
    <property type="entry name" value="E3 UBIQUITIN-PROTEIN LIGASE TRIM65"/>
    <property type="match status" value="1"/>
</dbReference>
<sequence>ALSHGPSEALLHCGSVGGYFWSQGRGSSDSRMLQRGVNCSLCLDILKDPVSLSCGHTFCKECIQEVINRNQQKNSIKTAQ</sequence>
<proteinExistence type="predicted"/>
<dbReference type="Gene3D" id="3.30.40.10">
    <property type="entry name" value="Zinc/RING finger domain, C3HC4 (zinc finger)"/>
    <property type="match status" value="1"/>
</dbReference>
<dbReference type="InterPro" id="IPR027370">
    <property type="entry name" value="Znf-RING_euk"/>
</dbReference>
<protein>
    <recommendedName>
        <fullName evidence="5">RING-type domain-containing protein</fullName>
    </recommendedName>
</protein>
<dbReference type="InterPro" id="IPR051051">
    <property type="entry name" value="E3_ubiq-ligase_TRIM/RNF"/>
</dbReference>
<organism evidence="6 7">
    <name type="scientific">Chelydra serpentina</name>
    <name type="common">Snapping turtle</name>
    <name type="synonym">Testudo serpentina</name>
    <dbReference type="NCBI Taxonomy" id="8475"/>
    <lineage>
        <taxon>Eukaryota</taxon>
        <taxon>Metazoa</taxon>
        <taxon>Chordata</taxon>
        <taxon>Craniata</taxon>
        <taxon>Vertebrata</taxon>
        <taxon>Euteleostomi</taxon>
        <taxon>Archelosauria</taxon>
        <taxon>Testudinata</taxon>
        <taxon>Testudines</taxon>
        <taxon>Cryptodira</taxon>
        <taxon>Durocryptodira</taxon>
        <taxon>Americhelydia</taxon>
        <taxon>Chelydroidea</taxon>
        <taxon>Chelydridae</taxon>
        <taxon>Chelydra</taxon>
    </lineage>
</organism>
<evidence type="ECO:0000256" key="1">
    <source>
        <dbReference type="ARBA" id="ARBA00022723"/>
    </source>
</evidence>
<dbReference type="SMART" id="SM00184">
    <property type="entry name" value="RING"/>
    <property type="match status" value="1"/>
</dbReference>